<comment type="subcellular location">
    <subcellularLocation>
        <location evidence="5">Cell membrane</location>
        <topology evidence="5">Multi-pass membrane protein</topology>
    </subcellularLocation>
    <subcellularLocation>
        <location evidence="1">Membrane</location>
        <topology evidence="1">Multi-pass membrane protein</topology>
    </subcellularLocation>
</comment>
<dbReference type="InterPro" id="IPR002781">
    <property type="entry name" value="TM_pro_TauE-like"/>
</dbReference>
<evidence type="ECO:0000313" key="7">
    <source>
        <dbReference type="Proteomes" id="UP001139365"/>
    </source>
</evidence>
<dbReference type="Pfam" id="PF01925">
    <property type="entry name" value="TauE"/>
    <property type="match status" value="1"/>
</dbReference>
<organism evidence="6 7">
    <name type="scientific">Candidatus Colimorpha enterica</name>
    <dbReference type="NCBI Taxonomy" id="3083063"/>
    <lineage>
        <taxon>Bacteria</taxon>
        <taxon>Pseudomonadati</taxon>
        <taxon>Bacteroidota</taxon>
        <taxon>Bacteroidia</taxon>
        <taxon>Bacteroidales</taxon>
        <taxon>Candidatus Colimorpha</taxon>
    </lineage>
</organism>
<keyword evidence="3 5" id="KW-1133">Transmembrane helix</keyword>
<gene>
    <name evidence="6" type="ORF">MR241_08715</name>
</gene>
<keyword evidence="5" id="KW-1003">Cell membrane</keyword>
<dbReference type="AlphaFoldDB" id="A0AAE3FJ04"/>
<evidence type="ECO:0000256" key="1">
    <source>
        <dbReference type="ARBA" id="ARBA00004141"/>
    </source>
</evidence>
<dbReference type="PANTHER" id="PTHR43701">
    <property type="entry name" value="MEMBRANE TRANSPORTER PROTEIN MJ0441-RELATED"/>
    <property type="match status" value="1"/>
</dbReference>
<sequence>MFFPDIAAAFFTAALAGMGVGGGGLLVIYLTLAREMPQLEAQGINLLFFLSSALPAIAVNLKKRRLDFRRILSLAVPGAVCAVLGSILASEVDAAILRKVFGGLMVIAGAAAAVKKGGN</sequence>
<evidence type="ECO:0000256" key="5">
    <source>
        <dbReference type="RuleBase" id="RU363041"/>
    </source>
</evidence>
<keyword evidence="4 5" id="KW-0472">Membrane</keyword>
<feature type="transmembrane region" description="Helical" evidence="5">
    <location>
        <begin position="95"/>
        <end position="114"/>
    </location>
</feature>
<dbReference type="Proteomes" id="UP001139365">
    <property type="component" value="Unassembled WGS sequence"/>
</dbReference>
<reference evidence="6 7" key="1">
    <citation type="submission" date="2022-03" db="EMBL/GenBank/DDBJ databases">
        <title>Metagenome-assembled genomes from swine fecal metagenomes.</title>
        <authorList>
            <person name="Holman D.B."/>
            <person name="Kommadath A."/>
        </authorList>
    </citation>
    <scope>NUCLEOTIDE SEQUENCE [LARGE SCALE GENOMIC DNA]</scope>
    <source>
        <strain evidence="6">SUG147</strain>
    </source>
</reference>
<comment type="similarity">
    <text evidence="5">Belongs to the 4-toluene sulfonate uptake permease (TSUP) (TC 2.A.102) family.</text>
</comment>
<protein>
    <recommendedName>
        <fullName evidence="5">Probable membrane transporter protein</fullName>
    </recommendedName>
</protein>
<comment type="caution">
    <text evidence="6">The sequence shown here is derived from an EMBL/GenBank/DDBJ whole genome shotgun (WGS) entry which is preliminary data.</text>
</comment>
<evidence type="ECO:0000256" key="3">
    <source>
        <dbReference type="ARBA" id="ARBA00022989"/>
    </source>
</evidence>
<proteinExistence type="inferred from homology"/>
<dbReference type="PANTHER" id="PTHR43701:SF2">
    <property type="entry name" value="MEMBRANE TRANSPORTER PROTEIN YJNA-RELATED"/>
    <property type="match status" value="1"/>
</dbReference>
<keyword evidence="2 5" id="KW-0812">Transmembrane</keyword>
<evidence type="ECO:0000256" key="2">
    <source>
        <dbReference type="ARBA" id="ARBA00022692"/>
    </source>
</evidence>
<feature type="transmembrane region" description="Helical" evidence="5">
    <location>
        <begin position="42"/>
        <end position="59"/>
    </location>
</feature>
<accession>A0AAE3FJ04</accession>
<dbReference type="EMBL" id="JALEMU010000140">
    <property type="protein sequence ID" value="MCI5756355.1"/>
    <property type="molecule type" value="Genomic_DNA"/>
</dbReference>
<evidence type="ECO:0000313" key="6">
    <source>
        <dbReference type="EMBL" id="MCI5756355.1"/>
    </source>
</evidence>
<feature type="transmembrane region" description="Helical" evidence="5">
    <location>
        <begin position="71"/>
        <end position="89"/>
    </location>
</feature>
<name>A0AAE3FJ04_9BACT</name>
<feature type="transmembrane region" description="Helical" evidence="5">
    <location>
        <begin position="7"/>
        <end position="30"/>
    </location>
</feature>
<dbReference type="InterPro" id="IPR051598">
    <property type="entry name" value="TSUP/Inactive_protease-like"/>
</dbReference>
<dbReference type="GO" id="GO:0005886">
    <property type="term" value="C:plasma membrane"/>
    <property type="evidence" value="ECO:0007669"/>
    <property type="project" value="UniProtKB-SubCell"/>
</dbReference>
<evidence type="ECO:0000256" key="4">
    <source>
        <dbReference type="ARBA" id="ARBA00023136"/>
    </source>
</evidence>